<evidence type="ECO:0000313" key="2">
    <source>
        <dbReference type="EMBL" id="TFF38023.1"/>
    </source>
</evidence>
<sequence length="292" mass="33321">MFETVSVGEALARGKRMVTYPVYFIQLVPPAITIWLFIQFQFNGWLTTGIVVLSFIAAWLYWSVAIPKWRLWAFANVRNVHQLKSRAIKEKLIWPDGSIFNKTEIWSASRKLQWASLQHKFDKEDVLENQNVFDIDLLVPPQIEIYYAKTKAFGNIVVGAGLVAAGIFLYGTDDLTWLAWSFIVVGLGLAVMAIRHLSNRTPQLTLSNDGVKLANNQFYYWVDIAGENTKLAPRGLGDTAYFYFSSPDGYKEIDISELDIKPGKLMGFLHTYRARCNKRYIGKTRFNTANDV</sequence>
<keyword evidence="1" id="KW-0812">Transmembrane</keyword>
<evidence type="ECO:0000256" key="1">
    <source>
        <dbReference type="SAM" id="Phobius"/>
    </source>
</evidence>
<feature type="transmembrane region" description="Helical" evidence="1">
    <location>
        <begin position="44"/>
        <end position="62"/>
    </location>
</feature>
<evidence type="ECO:0000313" key="3">
    <source>
        <dbReference type="Proteomes" id="UP000297540"/>
    </source>
</evidence>
<dbReference type="EMBL" id="SOZE01000008">
    <property type="protein sequence ID" value="TFF38023.1"/>
    <property type="molecule type" value="Genomic_DNA"/>
</dbReference>
<organism evidence="2 3">
    <name type="scientific">Mucilaginibacter psychrotolerans</name>
    <dbReference type="NCBI Taxonomy" id="1524096"/>
    <lineage>
        <taxon>Bacteria</taxon>
        <taxon>Pseudomonadati</taxon>
        <taxon>Bacteroidota</taxon>
        <taxon>Sphingobacteriia</taxon>
        <taxon>Sphingobacteriales</taxon>
        <taxon>Sphingobacteriaceae</taxon>
        <taxon>Mucilaginibacter</taxon>
    </lineage>
</organism>
<feature type="transmembrane region" description="Helical" evidence="1">
    <location>
        <begin position="20"/>
        <end position="38"/>
    </location>
</feature>
<dbReference type="OrthoDB" id="7172951at2"/>
<proteinExistence type="predicted"/>
<protein>
    <submittedName>
        <fullName evidence="2">Uncharacterized protein</fullName>
    </submittedName>
</protein>
<name>A0A4Y8SG41_9SPHI</name>
<keyword evidence="1" id="KW-0472">Membrane</keyword>
<feature type="transmembrane region" description="Helical" evidence="1">
    <location>
        <begin position="152"/>
        <end position="171"/>
    </location>
</feature>
<comment type="caution">
    <text evidence="2">The sequence shown here is derived from an EMBL/GenBank/DDBJ whole genome shotgun (WGS) entry which is preliminary data.</text>
</comment>
<dbReference type="RefSeq" id="WP_133229057.1">
    <property type="nucleotide sequence ID" value="NZ_SOZE01000008.1"/>
</dbReference>
<dbReference type="AlphaFoldDB" id="A0A4Y8SG41"/>
<dbReference type="Proteomes" id="UP000297540">
    <property type="component" value="Unassembled WGS sequence"/>
</dbReference>
<reference evidence="2 3" key="1">
    <citation type="journal article" date="2017" name="Int. J. Syst. Evol. Microbiol.">
        <title>Mucilaginibacterpsychrotolerans sp. nov., isolated from peatlands.</title>
        <authorList>
            <person name="Deng Y."/>
            <person name="Shen L."/>
            <person name="Xu B."/>
            <person name="Liu Y."/>
            <person name="Gu Z."/>
            <person name="Liu H."/>
            <person name="Zhou Y."/>
        </authorList>
    </citation>
    <scope>NUCLEOTIDE SEQUENCE [LARGE SCALE GENOMIC DNA]</scope>
    <source>
        <strain evidence="2 3">NH7-4</strain>
    </source>
</reference>
<keyword evidence="3" id="KW-1185">Reference proteome</keyword>
<accession>A0A4Y8SG41</accession>
<keyword evidence="1" id="KW-1133">Transmembrane helix</keyword>
<feature type="transmembrane region" description="Helical" evidence="1">
    <location>
        <begin position="177"/>
        <end position="194"/>
    </location>
</feature>
<gene>
    <name evidence="2" type="ORF">E2R66_10595</name>
</gene>